<accession>A0A4R0J5Y8</accession>
<comment type="caution">
    <text evidence="2">The sequence shown here is derived from an EMBL/GenBank/DDBJ whole genome shotgun (WGS) entry which is preliminary data.</text>
</comment>
<dbReference type="EMBL" id="SJKC01000001">
    <property type="protein sequence ID" value="TCC40990.1"/>
    <property type="molecule type" value="Genomic_DNA"/>
</dbReference>
<keyword evidence="1" id="KW-1133">Transmembrane helix</keyword>
<feature type="transmembrane region" description="Helical" evidence="1">
    <location>
        <begin position="81"/>
        <end position="101"/>
    </location>
</feature>
<dbReference type="RefSeq" id="WP_131495490.1">
    <property type="nucleotide sequence ID" value="NZ_SJKC01000001.1"/>
</dbReference>
<evidence type="ECO:0008006" key="4">
    <source>
        <dbReference type="Google" id="ProtNLM"/>
    </source>
</evidence>
<gene>
    <name evidence="2" type="ORF">E0H92_04765</name>
</gene>
<dbReference type="AlphaFoldDB" id="A0A4R0J5Y8"/>
<proteinExistence type="predicted"/>
<keyword evidence="1" id="KW-0472">Membrane</keyword>
<keyword evidence="1" id="KW-0812">Transmembrane</keyword>
<evidence type="ECO:0000256" key="1">
    <source>
        <dbReference type="SAM" id="Phobius"/>
    </source>
</evidence>
<dbReference type="Proteomes" id="UP000294225">
    <property type="component" value="Unassembled WGS sequence"/>
</dbReference>
<reference evidence="2 3" key="1">
    <citation type="submission" date="2019-02" db="EMBL/GenBank/DDBJ databases">
        <title>Kribbella capetownensis sp. nov. and Kribbella speibonae sp. nov., isolated from soil.</title>
        <authorList>
            <person name="Curtis S.M."/>
            <person name="Norton I."/>
            <person name="Everest G.J."/>
            <person name="Meyers P.R."/>
        </authorList>
    </citation>
    <scope>NUCLEOTIDE SEQUENCE [LARGE SCALE GENOMIC DNA]</scope>
    <source>
        <strain evidence="2 3">YM55</strain>
    </source>
</reference>
<sequence>MPEETHEEALRPLTNDERAELIAEHDRLMDAISGWQFRMGPVRLRGYFNSMRFARYFVGFHIVVGLAGAALIFFGGSPRDLGMAMVVGALFGFGAFLAQVWTMQVEKEHWLEEDDIRRRYSEVVNRMRTLDTNAEE</sequence>
<protein>
    <recommendedName>
        <fullName evidence="4">DUF4231 domain-containing protein</fullName>
    </recommendedName>
</protein>
<evidence type="ECO:0000313" key="3">
    <source>
        <dbReference type="Proteomes" id="UP000294225"/>
    </source>
</evidence>
<organism evidence="2 3">
    <name type="scientific">Kribbella speibonae</name>
    <dbReference type="NCBI Taxonomy" id="1572660"/>
    <lineage>
        <taxon>Bacteria</taxon>
        <taxon>Bacillati</taxon>
        <taxon>Actinomycetota</taxon>
        <taxon>Actinomycetes</taxon>
        <taxon>Propionibacteriales</taxon>
        <taxon>Kribbellaceae</taxon>
        <taxon>Kribbella</taxon>
    </lineage>
</organism>
<evidence type="ECO:0000313" key="2">
    <source>
        <dbReference type="EMBL" id="TCC40990.1"/>
    </source>
</evidence>
<feature type="transmembrane region" description="Helical" evidence="1">
    <location>
        <begin position="53"/>
        <end position="75"/>
    </location>
</feature>
<name>A0A4R0J5Y8_9ACTN</name>